<dbReference type="PANTHER" id="PTHR14586">
    <property type="entry name" value="THIAMINE-TRIPHOSPHATASE"/>
    <property type="match status" value="1"/>
</dbReference>
<dbReference type="GO" id="GO:0000287">
    <property type="term" value="F:magnesium ion binding"/>
    <property type="evidence" value="ECO:0007669"/>
    <property type="project" value="TreeGrafter"/>
</dbReference>
<organism evidence="2 3">
    <name type="scientific">Gouania willdenowi</name>
    <name type="common">Blunt-snouted clingfish</name>
    <name type="synonym">Lepadogaster willdenowi</name>
    <dbReference type="NCBI Taxonomy" id="441366"/>
    <lineage>
        <taxon>Eukaryota</taxon>
        <taxon>Metazoa</taxon>
        <taxon>Chordata</taxon>
        <taxon>Craniata</taxon>
        <taxon>Vertebrata</taxon>
        <taxon>Euteleostomi</taxon>
        <taxon>Actinopterygii</taxon>
        <taxon>Neopterygii</taxon>
        <taxon>Teleostei</taxon>
        <taxon>Neoteleostei</taxon>
        <taxon>Acanthomorphata</taxon>
        <taxon>Ovalentaria</taxon>
        <taxon>Blenniimorphae</taxon>
        <taxon>Blenniiformes</taxon>
        <taxon>Gobiesocoidei</taxon>
        <taxon>Gobiesocidae</taxon>
        <taxon>Gobiesocinae</taxon>
        <taxon>Gouania</taxon>
    </lineage>
</organism>
<evidence type="ECO:0000259" key="1">
    <source>
        <dbReference type="SMART" id="SM01118"/>
    </source>
</evidence>
<protein>
    <submittedName>
        <fullName evidence="2">Thiamine triphosphatase</fullName>
    </submittedName>
</protein>
<dbReference type="Ensembl" id="ENSGWIT00000040673.1">
    <property type="protein sequence ID" value="ENSGWIP00000037348.1"/>
    <property type="gene ID" value="ENSGWIG00000019202.1"/>
</dbReference>
<dbReference type="AlphaFoldDB" id="A0A8C5GZB7"/>
<dbReference type="InterPro" id="IPR023577">
    <property type="entry name" value="CYTH_domain"/>
</dbReference>
<feature type="domain" description="CYTH" evidence="1">
    <location>
        <begin position="2"/>
        <end position="187"/>
    </location>
</feature>
<sequence length="202" mass="23419">IHYILTPNLCVGQRRFHDQYYDTQKFDLTLKDMWLRKRKGCWELKCPTAKEASSDHSQAAALCTRYQEITDVPEIHRRVGEVLKVSPEETQTSSEQEDEPWLVRCGLVCFAEFTTERRSFTLSEEEEGVQIDLDQADFGYHVGEIEVLVPEGGDVQCALEKIRKTAQRLGLSNDQKVEGKMDVYLRKHHPEHYAKLLIEHVL</sequence>
<reference evidence="2" key="2">
    <citation type="submission" date="2025-08" db="UniProtKB">
        <authorList>
            <consortium name="Ensembl"/>
        </authorList>
    </citation>
    <scope>IDENTIFICATION</scope>
</reference>
<dbReference type="SMART" id="SM01118">
    <property type="entry name" value="CYTH"/>
    <property type="match status" value="1"/>
</dbReference>
<name>A0A8C5GZB7_GOUWI</name>
<dbReference type="GO" id="GO:0042357">
    <property type="term" value="P:thiamine diphosphate metabolic process"/>
    <property type="evidence" value="ECO:0007669"/>
    <property type="project" value="TreeGrafter"/>
</dbReference>
<evidence type="ECO:0000313" key="2">
    <source>
        <dbReference type="Ensembl" id="ENSGWIP00000037348.1"/>
    </source>
</evidence>
<accession>A0A8C5GZB7</accession>
<dbReference type="InterPro" id="IPR033469">
    <property type="entry name" value="CYTH-like_dom_sf"/>
</dbReference>
<dbReference type="GO" id="GO:0050333">
    <property type="term" value="F:thiamine triphosphate phosphatase activity"/>
    <property type="evidence" value="ECO:0007669"/>
    <property type="project" value="InterPro"/>
</dbReference>
<keyword evidence="3" id="KW-1185">Reference proteome</keyword>
<dbReference type="PANTHER" id="PTHR14586:SF1">
    <property type="entry name" value="THIAMINE-TRIPHOSPHATASE"/>
    <property type="match status" value="1"/>
</dbReference>
<proteinExistence type="predicted"/>
<dbReference type="SUPFAM" id="SSF55154">
    <property type="entry name" value="CYTH-like phosphatases"/>
    <property type="match status" value="1"/>
</dbReference>
<dbReference type="Proteomes" id="UP000694680">
    <property type="component" value="Chromosome 20"/>
</dbReference>
<dbReference type="Pfam" id="PF01928">
    <property type="entry name" value="CYTH"/>
    <property type="match status" value="1"/>
</dbReference>
<reference evidence="2" key="1">
    <citation type="submission" date="2020-06" db="EMBL/GenBank/DDBJ databases">
        <authorList>
            <consortium name="Wellcome Sanger Institute Data Sharing"/>
        </authorList>
    </citation>
    <scope>NUCLEOTIDE SEQUENCE [LARGE SCALE GENOMIC DNA]</scope>
</reference>
<dbReference type="InterPro" id="IPR039582">
    <property type="entry name" value="THTPA"/>
</dbReference>
<evidence type="ECO:0000313" key="3">
    <source>
        <dbReference type="Proteomes" id="UP000694680"/>
    </source>
</evidence>
<dbReference type="Gene3D" id="2.40.320.10">
    <property type="entry name" value="Hypothetical Protein Pfu-838710-001"/>
    <property type="match status" value="1"/>
</dbReference>
<reference evidence="2" key="3">
    <citation type="submission" date="2025-09" db="UniProtKB">
        <authorList>
            <consortium name="Ensembl"/>
        </authorList>
    </citation>
    <scope>IDENTIFICATION</scope>
</reference>